<evidence type="ECO:0000313" key="1">
    <source>
        <dbReference type="EMBL" id="ATY33156.1"/>
    </source>
</evidence>
<evidence type="ECO:0008006" key="3">
    <source>
        <dbReference type="Google" id="ProtNLM"/>
    </source>
</evidence>
<gene>
    <name evidence="1" type="ORF">CVN68_15265</name>
</gene>
<dbReference type="Proteomes" id="UP000229081">
    <property type="component" value="Chromosome"/>
</dbReference>
<keyword evidence="2" id="KW-1185">Reference proteome</keyword>
<proteinExistence type="predicted"/>
<evidence type="ECO:0000313" key="2">
    <source>
        <dbReference type="Proteomes" id="UP000229081"/>
    </source>
</evidence>
<dbReference type="AlphaFoldDB" id="A0A2K8MKR8"/>
<sequence length="301" mass="32122">MVAARARSGATMREWRGGAAYRTATAAFAGCADSPERAADRAEQLLADDDWAGALVAPLVDALAADPFFEPAFKFHRDARRVGAVLLDCPAASIAASVSSAAAMETLPAPRTIVFTGRIAVTRVAKAGGARLQRWATTPDTLGNARCIPADSWPLRDGAIHRTDGRHEAQSIGDAASDVVTLVATIRAGAAPLMREYDLETGTLQRIADADDRPSRTAMLLRFLRVAGRADAATCFEDATHAADFHLRWAAMREWLALDAARAAPRLAEMAAIDPKDEVRVAATHMLRVVEARLTDARCPA</sequence>
<organism evidence="1 2">
    <name type="scientific">Sphingomonas psychrotolerans</name>
    <dbReference type="NCBI Taxonomy" id="1327635"/>
    <lineage>
        <taxon>Bacteria</taxon>
        <taxon>Pseudomonadati</taxon>
        <taxon>Pseudomonadota</taxon>
        <taxon>Alphaproteobacteria</taxon>
        <taxon>Sphingomonadales</taxon>
        <taxon>Sphingomonadaceae</taxon>
        <taxon>Sphingomonas</taxon>
    </lineage>
</organism>
<protein>
    <recommendedName>
        <fullName evidence="3">HEAT repeat domain-containing protein</fullName>
    </recommendedName>
</protein>
<name>A0A2K8MKR8_9SPHN</name>
<accession>A0A2K8MKR8</accession>
<dbReference type="KEGG" id="sphc:CVN68_15265"/>
<dbReference type="EMBL" id="CP024923">
    <property type="protein sequence ID" value="ATY33156.1"/>
    <property type="molecule type" value="Genomic_DNA"/>
</dbReference>
<reference evidence="1 2" key="1">
    <citation type="submission" date="2017-11" db="EMBL/GenBank/DDBJ databases">
        <title>Complete genome sequence of Sphingomonas sp. Strain Cra20, a psychrotolerant potential plant growth promoting rhizobacteria.</title>
        <authorList>
            <person name="Luo Y."/>
        </authorList>
    </citation>
    <scope>NUCLEOTIDE SEQUENCE [LARGE SCALE GENOMIC DNA]</scope>
    <source>
        <strain evidence="1 2">Cra20</strain>
    </source>
</reference>